<dbReference type="InterPro" id="IPR027417">
    <property type="entry name" value="P-loop_NTPase"/>
</dbReference>
<dbReference type="GO" id="GO:0016887">
    <property type="term" value="F:ATP hydrolysis activity"/>
    <property type="evidence" value="ECO:0007669"/>
    <property type="project" value="InterPro"/>
</dbReference>
<evidence type="ECO:0000313" key="6">
    <source>
        <dbReference type="EMBL" id="SUQ12196.1"/>
    </source>
</evidence>
<evidence type="ECO:0000256" key="1">
    <source>
        <dbReference type="ARBA" id="ARBA00005417"/>
    </source>
</evidence>
<dbReference type="RefSeq" id="WP_109708261.1">
    <property type="nucleotide sequence ID" value="NZ_QGDS01000001.1"/>
</dbReference>
<evidence type="ECO:0000259" key="5">
    <source>
        <dbReference type="PROSITE" id="PS50893"/>
    </source>
</evidence>
<dbReference type="GO" id="GO:0005524">
    <property type="term" value="F:ATP binding"/>
    <property type="evidence" value="ECO:0007669"/>
    <property type="project" value="UniProtKB-KW"/>
</dbReference>
<evidence type="ECO:0000256" key="2">
    <source>
        <dbReference type="ARBA" id="ARBA00022448"/>
    </source>
</evidence>
<evidence type="ECO:0000256" key="3">
    <source>
        <dbReference type="ARBA" id="ARBA00022741"/>
    </source>
</evidence>
<keyword evidence="2" id="KW-0813">Transport</keyword>
<protein>
    <submittedName>
        <fullName evidence="6">ABC-2 type transport system ATP-binding protein</fullName>
    </submittedName>
</protein>
<accession>A0A316A3T0</accession>
<dbReference type="Proteomes" id="UP000254051">
    <property type="component" value="Unassembled WGS sequence"/>
</dbReference>
<gene>
    <name evidence="6" type="ORF">SAMN05216529_10185</name>
</gene>
<dbReference type="Pfam" id="PF00005">
    <property type="entry name" value="ABC_tran"/>
    <property type="match status" value="1"/>
</dbReference>
<dbReference type="InterPro" id="IPR003593">
    <property type="entry name" value="AAA+_ATPase"/>
</dbReference>
<dbReference type="PROSITE" id="PS50893">
    <property type="entry name" value="ABC_TRANSPORTER_2"/>
    <property type="match status" value="1"/>
</dbReference>
<dbReference type="PANTHER" id="PTHR43335:SF4">
    <property type="entry name" value="ABC TRANSPORTER, ATP-BINDING PROTEIN"/>
    <property type="match status" value="1"/>
</dbReference>
<comment type="similarity">
    <text evidence="1">Belongs to the ABC transporter superfamily.</text>
</comment>
<dbReference type="InterPro" id="IPR003439">
    <property type="entry name" value="ABC_transporter-like_ATP-bd"/>
</dbReference>
<reference evidence="7" key="1">
    <citation type="submission" date="2017-07" db="EMBL/GenBank/DDBJ databases">
        <authorList>
            <person name="Varghese N."/>
            <person name="Submissions S."/>
        </authorList>
    </citation>
    <scope>NUCLEOTIDE SEQUENCE [LARGE SCALE GENOMIC DNA]</scope>
    <source>
        <strain evidence="7">NLAE-zl-C134</strain>
    </source>
</reference>
<dbReference type="OrthoDB" id="9775135at2"/>
<feature type="domain" description="ABC transporter" evidence="5">
    <location>
        <begin position="2"/>
        <end position="231"/>
    </location>
</feature>
<keyword evidence="3" id="KW-0547">Nucleotide-binding</keyword>
<dbReference type="EMBL" id="UHJJ01000001">
    <property type="protein sequence ID" value="SUQ12196.1"/>
    <property type="molecule type" value="Genomic_DNA"/>
</dbReference>
<dbReference type="AlphaFoldDB" id="A0A316A3T0"/>
<sequence>MIELQNVCKYYGNKLALDNVSFSIDNASIIGLLGKNGAGKSTLMNIMTGYLPATAGDVVVDGVSISDAPREVKSKVGYLPEKPPVYDTMSVYEFLCYVARLKGVPSRSVSSVVSNIIEQTALGDVARRLIRNLSKGYQQRVGIAQAMVGEPEILILDEPTVGLDPSQVVEIRSLLTEYAKDHVIIISSHILTEISEICDRILILNEGKLIKDCQVSELGNSGKKHIFIRVDTERTHFEEILQKSLANYRYDYKGAGEPGCSDWKLIAEPHEEDIRKKIFSTVMENKLNLLQMFPVNTEIEDTFLDLTSGRHLN</sequence>
<dbReference type="Gene3D" id="3.40.50.300">
    <property type="entry name" value="P-loop containing nucleotide triphosphate hydrolases"/>
    <property type="match status" value="1"/>
</dbReference>
<evidence type="ECO:0000256" key="4">
    <source>
        <dbReference type="ARBA" id="ARBA00022840"/>
    </source>
</evidence>
<proteinExistence type="inferred from homology"/>
<dbReference type="PANTHER" id="PTHR43335">
    <property type="entry name" value="ABC TRANSPORTER, ATP-BINDING PROTEIN"/>
    <property type="match status" value="1"/>
</dbReference>
<dbReference type="SMART" id="SM00382">
    <property type="entry name" value="AAA"/>
    <property type="match status" value="1"/>
</dbReference>
<keyword evidence="4 6" id="KW-0067">ATP-binding</keyword>
<organism evidence="6 7">
    <name type="scientific">Faecalicatena contorta</name>
    <dbReference type="NCBI Taxonomy" id="39482"/>
    <lineage>
        <taxon>Bacteria</taxon>
        <taxon>Bacillati</taxon>
        <taxon>Bacillota</taxon>
        <taxon>Clostridia</taxon>
        <taxon>Lachnospirales</taxon>
        <taxon>Lachnospiraceae</taxon>
        <taxon>Faecalicatena</taxon>
    </lineage>
</organism>
<keyword evidence="7" id="KW-1185">Reference proteome</keyword>
<dbReference type="SUPFAM" id="SSF52540">
    <property type="entry name" value="P-loop containing nucleoside triphosphate hydrolases"/>
    <property type="match status" value="1"/>
</dbReference>
<evidence type="ECO:0000313" key="7">
    <source>
        <dbReference type="Proteomes" id="UP000254051"/>
    </source>
</evidence>
<name>A0A316A3T0_9FIRM</name>